<name>T1D241_9HELI</name>
<dbReference type="EMBL" id="BASD01000018">
    <property type="protein sequence ID" value="GAD19296.1"/>
    <property type="molecule type" value="Genomic_DNA"/>
</dbReference>
<evidence type="ECO:0000313" key="1">
    <source>
        <dbReference type="EMBL" id="GAD19296.1"/>
    </source>
</evidence>
<keyword evidence="2" id="KW-1185">Reference proteome</keyword>
<accession>T1D241</accession>
<organism evidence="1 2">
    <name type="scientific">Helicobacter fennelliae MRY12-0050</name>
    <dbReference type="NCBI Taxonomy" id="1325130"/>
    <lineage>
        <taxon>Bacteria</taxon>
        <taxon>Pseudomonadati</taxon>
        <taxon>Campylobacterota</taxon>
        <taxon>Epsilonproteobacteria</taxon>
        <taxon>Campylobacterales</taxon>
        <taxon>Helicobacteraceae</taxon>
        <taxon>Helicobacter</taxon>
    </lineage>
</organism>
<gene>
    <name evidence="1" type="ORF">HFN_0427</name>
</gene>
<dbReference type="STRING" id="1325130.HFN_0427"/>
<comment type="caution">
    <text evidence="1">The sequence shown here is derived from an EMBL/GenBank/DDBJ whole genome shotgun (WGS) entry which is preliminary data.</text>
</comment>
<proteinExistence type="predicted"/>
<sequence>MKKHKQCFIENPQTKNLTQTKPHFVLDSMTLDSTLCADIF</sequence>
<evidence type="ECO:0000313" key="2">
    <source>
        <dbReference type="Proteomes" id="UP000018143"/>
    </source>
</evidence>
<protein>
    <submittedName>
        <fullName evidence="1">Uncharacterized protein</fullName>
    </submittedName>
</protein>
<dbReference type="AlphaFoldDB" id="T1D241"/>
<dbReference type="Proteomes" id="UP000018143">
    <property type="component" value="Unassembled WGS sequence"/>
</dbReference>
<dbReference type="RefSeq" id="WP_023948537.1">
    <property type="nucleotide sequence ID" value="NZ_BASD01000018.1"/>
</dbReference>
<reference evidence="1 2" key="1">
    <citation type="journal article" date="2013" name="Genome Announc.">
        <title>Draft Genome Sequence of Helicobacter fennelliae Strain MRY12-0050, Isolated from a Bacteremia Patient.</title>
        <authorList>
            <person name="Rimbara E."/>
            <person name="Matsui M."/>
            <person name="Mori S."/>
            <person name="Suzuki S."/>
            <person name="Suzuki M."/>
            <person name="Kim H."/>
            <person name="Sekizuka T."/>
            <person name="Kuroda M."/>
            <person name="Shibayama K."/>
        </authorList>
    </citation>
    <scope>NUCLEOTIDE SEQUENCE [LARGE SCALE GENOMIC DNA]</scope>
    <source>
        <strain evidence="1 2">MRY12-0050</strain>
    </source>
</reference>